<dbReference type="RefSeq" id="XP_040752011.1">
    <property type="nucleotide sequence ID" value="XM_040892629.1"/>
</dbReference>
<reference evidence="5 6" key="1">
    <citation type="journal article" date="2018" name="Proc. Natl. Acad. Sci. U.S.A.">
        <title>Linking secondary metabolites to gene clusters through genome sequencing of six diverse Aspergillus species.</title>
        <authorList>
            <person name="Kaerboelling I."/>
            <person name="Vesth T.C."/>
            <person name="Frisvad J.C."/>
            <person name="Nybo J.L."/>
            <person name="Theobald S."/>
            <person name="Kuo A."/>
            <person name="Bowyer P."/>
            <person name="Matsuda Y."/>
            <person name="Mondo S."/>
            <person name="Lyhne E.K."/>
            <person name="Kogle M.E."/>
            <person name="Clum A."/>
            <person name="Lipzen A."/>
            <person name="Salamov A."/>
            <person name="Ngan C.Y."/>
            <person name="Daum C."/>
            <person name="Chiniquy J."/>
            <person name="Barry K."/>
            <person name="LaButti K."/>
            <person name="Haridas S."/>
            <person name="Simmons B.A."/>
            <person name="Magnuson J.K."/>
            <person name="Mortensen U.H."/>
            <person name="Larsen T.O."/>
            <person name="Grigoriev I.V."/>
            <person name="Baker S.E."/>
            <person name="Andersen M.R."/>
        </authorList>
    </citation>
    <scope>NUCLEOTIDE SEQUENCE [LARGE SCALE GENOMIC DNA]</scope>
    <source>
        <strain evidence="5 6">IBT 24754</strain>
    </source>
</reference>
<dbReference type="InterPro" id="IPR011100">
    <property type="entry name" value="Glyco_hydro_67_cat"/>
</dbReference>
<dbReference type="Gene3D" id="3.30.379.10">
    <property type="entry name" value="Chitobiase/beta-hexosaminidase domain 2-like"/>
    <property type="match status" value="1"/>
</dbReference>
<dbReference type="InterPro" id="IPR029018">
    <property type="entry name" value="Hex-like_dom2"/>
</dbReference>
<proteinExistence type="predicted"/>
<dbReference type="InterPro" id="IPR017853">
    <property type="entry name" value="GH"/>
</dbReference>
<dbReference type="Pfam" id="PF07488">
    <property type="entry name" value="Glyco_hydro_67M"/>
    <property type="match status" value="1"/>
</dbReference>
<feature type="domain" description="Alpha glucuronidase N-terminal" evidence="3">
    <location>
        <begin position="45"/>
        <end position="75"/>
    </location>
</feature>
<feature type="compositionally biased region" description="Low complexity" evidence="2">
    <location>
        <begin position="8"/>
        <end position="20"/>
    </location>
</feature>
<evidence type="ECO:0000313" key="5">
    <source>
        <dbReference type="EMBL" id="PTU20619.1"/>
    </source>
</evidence>
<dbReference type="PANTHER" id="PTHR39207">
    <property type="entry name" value="ALPHA-GLUCURONIDASE A"/>
    <property type="match status" value="1"/>
</dbReference>
<dbReference type="SUPFAM" id="SSF51445">
    <property type="entry name" value="(Trans)glycosidases"/>
    <property type="match status" value="1"/>
</dbReference>
<name>A0A2T5LWF9_9EURO</name>
<dbReference type="EMBL" id="MSFN02000004">
    <property type="protein sequence ID" value="PTU20619.1"/>
    <property type="molecule type" value="Genomic_DNA"/>
</dbReference>
<evidence type="ECO:0000259" key="3">
    <source>
        <dbReference type="Pfam" id="PF03648"/>
    </source>
</evidence>
<dbReference type="InterPro" id="IPR005154">
    <property type="entry name" value="Glyco_hydro_67_aGlcAse_N"/>
</dbReference>
<dbReference type="GeneID" id="63809511"/>
<feature type="region of interest" description="Disordered" evidence="2">
    <location>
        <begin position="1"/>
        <end position="20"/>
    </location>
</feature>
<evidence type="ECO:0000259" key="4">
    <source>
        <dbReference type="Pfam" id="PF07488"/>
    </source>
</evidence>
<keyword evidence="1" id="KW-0378">Hydrolase</keyword>
<evidence type="ECO:0000256" key="2">
    <source>
        <dbReference type="SAM" id="MobiDB-lite"/>
    </source>
</evidence>
<gene>
    <name evidence="5" type="ORF">P175DRAFT_0224998</name>
</gene>
<organism evidence="5 6">
    <name type="scientific">Aspergillus ochraceoroseus IBT 24754</name>
    <dbReference type="NCBI Taxonomy" id="1392256"/>
    <lineage>
        <taxon>Eukaryota</taxon>
        <taxon>Fungi</taxon>
        <taxon>Dikarya</taxon>
        <taxon>Ascomycota</taxon>
        <taxon>Pezizomycotina</taxon>
        <taxon>Eurotiomycetes</taxon>
        <taxon>Eurotiomycetidae</taxon>
        <taxon>Eurotiales</taxon>
        <taxon>Aspergillaceae</taxon>
        <taxon>Aspergillus</taxon>
        <taxon>Aspergillus subgen. Nidulantes</taxon>
    </lineage>
</organism>
<dbReference type="PANTHER" id="PTHR39207:SF1">
    <property type="entry name" value="ALPHA-GLUCURONIDASE A"/>
    <property type="match status" value="1"/>
</dbReference>
<comment type="caution">
    <text evidence="5">The sequence shown here is derived from an EMBL/GenBank/DDBJ whole genome shotgun (WGS) entry which is preliminary data.</text>
</comment>
<dbReference type="SUPFAM" id="SSF55545">
    <property type="entry name" value="beta-N-acetylhexosaminidase-like domain"/>
    <property type="match status" value="1"/>
</dbReference>
<evidence type="ECO:0000256" key="1">
    <source>
        <dbReference type="ARBA" id="ARBA00022801"/>
    </source>
</evidence>
<dbReference type="AlphaFoldDB" id="A0A2T5LWF9"/>
<dbReference type="Gene3D" id="3.20.20.80">
    <property type="entry name" value="Glycosidases"/>
    <property type="match status" value="1"/>
</dbReference>
<feature type="domain" description="Glycosyl hydrolase family 67 catalytic" evidence="4">
    <location>
        <begin position="83"/>
        <end position="122"/>
    </location>
</feature>
<accession>A0A2T5LWF9</accession>
<dbReference type="GO" id="GO:0045493">
    <property type="term" value="P:xylan catabolic process"/>
    <property type="evidence" value="ECO:0007669"/>
    <property type="project" value="InterPro"/>
</dbReference>
<dbReference type="OrthoDB" id="6501611at2759"/>
<protein>
    <submittedName>
        <fullName evidence="5">Uncharacterized protein</fullName>
    </submittedName>
</protein>
<sequence>MTCLGSNSRSPTPAARRAPPRLSSQLWLTTVDCATGPGAIPELEEEDGFWLGAQGDSVHIVGQNSLGALYGALEYLSMLAQGHFSSVAYASSPHAPIRWVNQWDNMGGSIERGYAGPSIFFSG</sequence>
<dbReference type="Pfam" id="PF03648">
    <property type="entry name" value="Glyco_hydro_67N"/>
    <property type="match status" value="1"/>
</dbReference>
<dbReference type="VEuPathDB" id="FungiDB:P175DRAFT_0224998"/>
<dbReference type="GO" id="GO:0005576">
    <property type="term" value="C:extracellular region"/>
    <property type="evidence" value="ECO:0007669"/>
    <property type="project" value="InterPro"/>
</dbReference>
<evidence type="ECO:0000313" key="6">
    <source>
        <dbReference type="Proteomes" id="UP000244073"/>
    </source>
</evidence>
<dbReference type="GO" id="GO:0046559">
    <property type="term" value="F:alpha-glucuronidase activity"/>
    <property type="evidence" value="ECO:0007669"/>
    <property type="project" value="InterPro"/>
</dbReference>
<dbReference type="Proteomes" id="UP000244073">
    <property type="component" value="Unassembled WGS sequence"/>
</dbReference>